<evidence type="ECO:0000256" key="1">
    <source>
        <dbReference type="SAM" id="MobiDB-lite"/>
    </source>
</evidence>
<accession>A0ABS5Y8S1</accession>
<protein>
    <submittedName>
        <fullName evidence="2">Uncharacterized protein</fullName>
    </submittedName>
</protein>
<keyword evidence="3" id="KW-1185">Reference proteome</keyword>
<reference evidence="2 3" key="1">
    <citation type="journal article" date="2021" name="Genome Biol. Evol.">
        <title>The evolution of interdependence in a four-way mealybug symbiosis.</title>
        <authorList>
            <person name="Garber A.I."/>
            <person name="Kupper M."/>
            <person name="Laetsch D.R."/>
            <person name="Weldon S.R."/>
            <person name="Ladinsky M.S."/>
            <person name="Bjorkman P.J."/>
            <person name="McCutcheon J.P."/>
        </authorList>
    </citation>
    <scope>NUCLEOTIDE SEQUENCE [LARGE SCALE GENOMIC DNA]</scope>
    <source>
        <strain evidence="2">SOD</strain>
    </source>
</reference>
<evidence type="ECO:0000313" key="2">
    <source>
        <dbReference type="EMBL" id="MBT9431343.1"/>
    </source>
</evidence>
<gene>
    <name evidence="2" type="ORF">JZM24_02755</name>
</gene>
<feature type="region of interest" description="Disordered" evidence="1">
    <location>
        <begin position="1"/>
        <end position="22"/>
    </location>
</feature>
<name>A0ABS5Y8S1_9GAMM</name>
<dbReference type="Proteomes" id="UP000811282">
    <property type="component" value="Unassembled WGS sequence"/>
</dbReference>
<sequence>MKRSQGQAVKRGTNETAIGQAVKRRTVKQHRLFITMKQAVIKRYHSGNGKKKPPAAVSLFTVAI</sequence>
<organism evidence="2 3">
    <name type="scientific">Candidatus Sodalis endolongispinus</name>
    <dbReference type="NCBI Taxonomy" id="2812662"/>
    <lineage>
        <taxon>Bacteria</taxon>
        <taxon>Pseudomonadati</taxon>
        <taxon>Pseudomonadota</taxon>
        <taxon>Gammaproteobacteria</taxon>
        <taxon>Enterobacterales</taxon>
        <taxon>Bruguierivoracaceae</taxon>
        <taxon>Sodalis</taxon>
    </lineage>
</organism>
<comment type="caution">
    <text evidence="2">The sequence shown here is derived from an EMBL/GenBank/DDBJ whole genome shotgun (WGS) entry which is preliminary data.</text>
</comment>
<proteinExistence type="predicted"/>
<evidence type="ECO:0000313" key="3">
    <source>
        <dbReference type="Proteomes" id="UP000811282"/>
    </source>
</evidence>
<dbReference type="EMBL" id="JAFJYC010000001">
    <property type="protein sequence ID" value="MBT9431343.1"/>
    <property type="molecule type" value="Genomic_DNA"/>
</dbReference>
<dbReference type="RefSeq" id="WP_215668482.1">
    <property type="nucleotide sequence ID" value="NZ_JAFJYC010000001.1"/>
</dbReference>